<dbReference type="EMBL" id="VRTY01000025">
    <property type="protein sequence ID" value="TXK48054.1"/>
    <property type="molecule type" value="Genomic_DNA"/>
</dbReference>
<dbReference type="Proteomes" id="UP000321926">
    <property type="component" value="Unassembled WGS sequence"/>
</dbReference>
<protein>
    <recommendedName>
        <fullName evidence="3">Outer membrane protein beta-barrel domain-containing protein</fullName>
    </recommendedName>
</protein>
<organism evidence="1 2">
    <name type="scientific">Pontibacter qinzhouensis</name>
    <dbReference type="NCBI Taxonomy" id="2603253"/>
    <lineage>
        <taxon>Bacteria</taxon>
        <taxon>Pseudomonadati</taxon>
        <taxon>Bacteroidota</taxon>
        <taxon>Cytophagia</taxon>
        <taxon>Cytophagales</taxon>
        <taxon>Hymenobacteraceae</taxon>
        <taxon>Pontibacter</taxon>
    </lineage>
</organism>
<sequence length="202" mass="23586">MNQELGKFGFPGLKAPTAAIRYGLQLYTNRIITTFSFNKTARKKDNDLLRHEVEYRATSINVGYDLLRHYQFSLYPYVGFKGTGLNYLYQEKPQEIWTFEDYLKSTTDTKEFTTSVANLDLGLGWSFQTFYLLNLKAGYLVPLEKQNWKINNNQDLLRQSPLVTNRFYFVLSIGLGNINQEKQKKVRSVMQEPKNEPLLQEI</sequence>
<gene>
    <name evidence="1" type="ORF">FVR03_08465</name>
</gene>
<evidence type="ECO:0000313" key="1">
    <source>
        <dbReference type="EMBL" id="TXK48054.1"/>
    </source>
</evidence>
<reference evidence="1 2" key="1">
    <citation type="submission" date="2019-08" db="EMBL/GenBank/DDBJ databases">
        <authorList>
            <person name="Shi S."/>
        </authorList>
    </citation>
    <scope>NUCLEOTIDE SEQUENCE [LARGE SCALE GENOMIC DNA]</scope>
    <source>
        <strain evidence="1 2">GY10130</strain>
    </source>
</reference>
<proteinExistence type="predicted"/>
<name>A0A5C8K717_9BACT</name>
<comment type="caution">
    <text evidence="1">The sequence shown here is derived from an EMBL/GenBank/DDBJ whole genome shotgun (WGS) entry which is preliminary data.</text>
</comment>
<keyword evidence="2" id="KW-1185">Reference proteome</keyword>
<accession>A0A5C8K717</accession>
<evidence type="ECO:0008006" key="3">
    <source>
        <dbReference type="Google" id="ProtNLM"/>
    </source>
</evidence>
<dbReference type="AlphaFoldDB" id="A0A5C8K717"/>
<evidence type="ECO:0000313" key="2">
    <source>
        <dbReference type="Proteomes" id="UP000321926"/>
    </source>
</evidence>